<dbReference type="Gene3D" id="3.40.50.300">
    <property type="entry name" value="P-loop containing nucleotide triphosphate hydrolases"/>
    <property type="match status" value="1"/>
</dbReference>
<dbReference type="Gene3D" id="1.10.8.80">
    <property type="entry name" value="Magnesium chelatase subunit I, C-Terminal domain"/>
    <property type="match status" value="1"/>
</dbReference>
<dbReference type="Proteomes" id="UP000273828">
    <property type="component" value="Unassembled WGS sequence"/>
</dbReference>
<feature type="domain" description="ATPase AAA-3" evidence="3">
    <location>
        <begin position="40"/>
        <end position="170"/>
    </location>
</feature>
<dbReference type="CDD" id="cd00009">
    <property type="entry name" value="AAA"/>
    <property type="match status" value="1"/>
</dbReference>
<keyword evidence="1" id="KW-0547">Nucleotide-binding</keyword>
<dbReference type="Pfam" id="PF17863">
    <property type="entry name" value="AAA_lid_2"/>
    <property type="match status" value="1"/>
</dbReference>
<comment type="caution">
    <text evidence="5">The sequence shown here is derived from an EMBL/GenBank/DDBJ whole genome shotgun (WGS) entry which is preliminary data.</text>
</comment>
<evidence type="ECO:0000259" key="3">
    <source>
        <dbReference type="Pfam" id="PF07726"/>
    </source>
</evidence>
<evidence type="ECO:0000259" key="4">
    <source>
        <dbReference type="Pfam" id="PF17863"/>
    </source>
</evidence>
<dbReference type="RefSeq" id="WP_124178729.1">
    <property type="nucleotide sequence ID" value="NZ_REFY01000004.1"/>
</dbReference>
<gene>
    <name evidence="5" type="ORF">EA462_11715</name>
</gene>
<name>A0A3N6MV36_9EURY</name>
<dbReference type="AlphaFoldDB" id="A0A3N6MV36"/>
<organism evidence="5 6">
    <name type="scientific">Natrarchaeobius halalkaliphilus</name>
    <dbReference type="NCBI Taxonomy" id="1679091"/>
    <lineage>
        <taxon>Archaea</taxon>
        <taxon>Methanobacteriati</taxon>
        <taxon>Methanobacteriota</taxon>
        <taxon>Stenosarchaea group</taxon>
        <taxon>Halobacteria</taxon>
        <taxon>Halobacteriales</taxon>
        <taxon>Natrialbaceae</taxon>
        <taxon>Natrarchaeobius</taxon>
    </lineage>
</organism>
<keyword evidence="2" id="KW-0067">ATP-binding</keyword>
<dbReference type="Pfam" id="PF07726">
    <property type="entry name" value="AAA_3"/>
    <property type="match status" value="1"/>
</dbReference>
<dbReference type="FunFam" id="3.40.50.300:FF:000640">
    <property type="entry name" value="MoxR family ATPase"/>
    <property type="match status" value="1"/>
</dbReference>
<evidence type="ECO:0000256" key="2">
    <source>
        <dbReference type="ARBA" id="ARBA00022840"/>
    </source>
</evidence>
<proteinExistence type="predicted"/>
<dbReference type="GO" id="GO:0016887">
    <property type="term" value="F:ATP hydrolysis activity"/>
    <property type="evidence" value="ECO:0007669"/>
    <property type="project" value="InterPro"/>
</dbReference>
<dbReference type="EMBL" id="REFY01000004">
    <property type="protein sequence ID" value="RQG89282.1"/>
    <property type="molecule type" value="Genomic_DNA"/>
</dbReference>
<protein>
    <submittedName>
        <fullName evidence="5">AAA family ATPase</fullName>
    </submittedName>
</protein>
<evidence type="ECO:0000313" key="6">
    <source>
        <dbReference type="Proteomes" id="UP000273828"/>
    </source>
</evidence>
<dbReference type="PANTHER" id="PTHR42759">
    <property type="entry name" value="MOXR FAMILY PROTEIN"/>
    <property type="match status" value="1"/>
</dbReference>
<feature type="domain" description="ChlI/MoxR AAA lid" evidence="4">
    <location>
        <begin position="234"/>
        <end position="302"/>
    </location>
</feature>
<reference evidence="5 6" key="1">
    <citation type="submission" date="2018-10" db="EMBL/GenBank/DDBJ databases">
        <title>Natrarchaeobius chitinivorans gen. nov., sp. nov., and Natrarchaeobius haloalkaliphilus sp. nov., alkaliphilic, chitin-utilizing haloarchaea from hypersaline alkaline lakes.</title>
        <authorList>
            <person name="Sorokin D.Y."/>
            <person name="Elcheninov A.G."/>
            <person name="Kostrikina N.A."/>
            <person name="Bale N.J."/>
            <person name="Sinninghe Damste J.S."/>
            <person name="Khijniak T.V."/>
            <person name="Kublanov I.V."/>
            <person name="Toshchakov S.V."/>
        </authorList>
    </citation>
    <scope>NUCLEOTIDE SEQUENCE [LARGE SCALE GENOMIC DNA]</scope>
    <source>
        <strain evidence="5 6">AArcht-Sl</strain>
    </source>
</reference>
<keyword evidence="6" id="KW-1185">Reference proteome</keyword>
<dbReference type="PIRSF" id="PIRSF002849">
    <property type="entry name" value="AAA_ATPase_chaperone_MoxR_prd"/>
    <property type="match status" value="1"/>
</dbReference>
<dbReference type="InterPro" id="IPR011703">
    <property type="entry name" value="ATPase_AAA-3"/>
</dbReference>
<dbReference type="PANTHER" id="PTHR42759:SF1">
    <property type="entry name" value="MAGNESIUM-CHELATASE SUBUNIT CHLD"/>
    <property type="match status" value="1"/>
</dbReference>
<dbReference type="SUPFAM" id="SSF52540">
    <property type="entry name" value="P-loop containing nucleoside triphosphate hydrolases"/>
    <property type="match status" value="1"/>
</dbReference>
<dbReference type="OrthoDB" id="24581at2157"/>
<dbReference type="InterPro" id="IPR050764">
    <property type="entry name" value="CbbQ/NirQ/NorQ/GpvN"/>
</dbReference>
<evidence type="ECO:0000313" key="5">
    <source>
        <dbReference type="EMBL" id="RQG89282.1"/>
    </source>
</evidence>
<sequence length="317" mass="34634">MNAAEAARTCDAVFGEIQTAVVGEHDRFETILTAVVGQGHVLLEDVPGTGKTLTARTLATALDLEFSRIQFTPDLLPADITGTHVYDEHAGRFEFEAGPIFANVVLADEINRAPPKTQAALLEAMGEKQVSTGGETRTLPEPFFVIATQNPVEQEGTFPLPEAQIDRFMIKTTMGYPDRDGELELLDRRASRRSRTPNVSPVIDRESVLSLQSVPESVAVEPEVREYLVDICRSTREDDRVDVGISPRGVQRLFEATRARAAIVGRDYVAPEDVHAIVHPVLDHRIVLTTESDVRGVDPTAVVETALNDVSVPSMSV</sequence>
<dbReference type="GO" id="GO:0005524">
    <property type="term" value="F:ATP binding"/>
    <property type="evidence" value="ECO:0007669"/>
    <property type="project" value="UniProtKB-KW"/>
</dbReference>
<dbReference type="InterPro" id="IPR041628">
    <property type="entry name" value="ChlI/MoxR_AAA_lid"/>
</dbReference>
<evidence type="ECO:0000256" key="1">
    <source>
        <dbReference type="ARBA" id="ARBA00022741"/>
    </source>
</evidence>
<accession>A0A3N6MV36</accession>
<dbReference type="InterPro" id="IPR027417">
    <property type="entry name" value="P-loop_NTPase"/>
</dbReference>